<reference evidence="2" key="1">
    <citation type="submission" date="2011-04" db="EMBL/GenBank/DDBJ databases">
        <title>The complete genome of Porphyromonas asaccharolytica DSM 20707.</title>
        <authorList>
            <person name="Lucas S."/>
            <person name="Han J."/>
            <person name="Lapidus A."/>
            <person name="Bruce D."/>
            <person name="Goodwin L."/>
            <person name="Pitluck S."/>
            <person name="Peters L."/>
            <person name="Kyrpides N."/>
            <person name="Mavromatis K."/>
            <person name="Ivanova N."/>
            <person name="Ovchinnikova G."/>
            <person name="Pagani I."/>
            <person name="Lu M."/>
            <person name="Detter J.C."/>
            <person name="Tapia R."/>
            <person name="Han C."/>
            <person name="Land M."/>
            <person name="Hauser L."/>
            <person name="Markowitz V."/>
            <person name="Cheng J.-F."/>
            <person name="Hugenholtz P."/>
            <person name="Woyke T."/>
            <person name="Wu D."/>
            <person name="Gronow S."/>
            <person name="Wellnitz S."/>
            <person name="Brambilla E."/>
            <person name="Klenk H.-P."/>
            <person name="Eisen J.A."/>
        </authorList>
    </citation>
    <scope>NUCLEOTIDE SEQUENCE [LARGE SCALE GENOMIC DNA]</scope>
    <source>
        <strain evidence="2">ATCC 25260 / DSM 20707 / VPI 4198</strain>
    </source>
</reference>
<evidence type="ECO:0000313" key="1">
    <source>
        <dbReference type="EMBL" id="AEE13074.1"/>
    </source>
</evidence>
<accession>F4KLC6</accession>
<organism evidence="1 2">
    <name type="scientific">Porphyromonas asaccharolytica (strain ATCC 25260 / DSM 20707 / BCRC 10618 / CCUG 7834 / JCM 6326 / LMG 13178 / VPI 4198 / B440)</name>
    <name type="common">Bacteroides asaccharolyticus</name>
    <dbReference type="NCBI Taxonomy" id="879243"/>
    <lineage>
        <taxon>Bacteria</taxon>
        <taxon>Pseudomonadati</taxon>
        <taxon>Bacteroidota</taxon>
        <taxon>Bacteroidia</taxon>
        <taxon>Bacteroidales</taxon>
        <taxon>Porphyromonadaceae</taxon>
        <taxon>Porphyromonas</taxon>
    </lineage>
</organism>
<dbReference type="Proteomes" id="UP000006545">
    <property type="component" value="Chromosome"/>
</dbReference>
<keyword evidence="2" id="KW-1185">Reference proteome</keyword>
<name>F4KLC6_PORAD</name>
<proteinExistence type="predicted"/>
<gene>
    <name evidence="1" type="ordered locus">Poras_1132</name>
</gene>
<dbReference type="AlphaFoldDB" id="F4KLC6"/>
<dbReference type="HOGENOM" id="CLU_2684703_0_0_10"/>
<dbReference type="EMBL" id="CP002689">
    <property type="protein sequence ID" value="AEE13074.1"/>
    <property type="molecule type" value="Genomic_DNA"/>
</dbReference>
<evidence type="ECO:0000313" key="2">
    <source>
        <dbReference type="Proteomes" id="UP000006545"/>
    </source>
</evidence>
<protein>
    <submittedName>
        <fullName evidence="1">Uncharacterized protein</fullName>
    </submittedName>
</protein>
<sequence length="74" mass="8221">MDFVSYRSKSDRLSEELSKTFNELRLSPIQLSGLNVPKLVSAVKLGLHSVDKGGELLECFLERDGECQPLALIV</sequence>
<dbReference type="KEGG" id="pah:Poras_1132"/>